<name>F3QM48_9BURK</name>
<sequence>MCSKNRQFLNTKPKDTYKIILVFNFWTKTKHKIVPYSYRQLAATAGMLLSS</sequence>
<dbReference type="HOGENOM" id="CLU_3101803_0_0_4"/>
<gene>
    <name evidence="1" type="ORF">HMPREF9439_02025</name>
</gene>
<comment type="caution">
    <text evidence="1">The sequence shown here is derived from an EMBL/GenBank/DDBJ whole genome shotgun (WGS) entry which is preliminary data.</text>
</comment>
<accession>F3QM48</accession>
<organism evidence="1 2">
    <name type="scientific">Parasutterella excrementihominis YIT 11859</name>
    <dbReference type="NCBI Taxonomy" id="762966"/>
    <lineage>
        <taxon>Bacteria</taxon>
        <taxon>Pseudomonadati</taxon>
        <taxon>Pseudomonadota</taxon>
        <taxon>Betaproteobacteria</taxon>
        <taxon>Burkholderiales</taxon>
        <taxon>Sutterellaceae</taxon>
        <taxon>Parasutterella</taxon>
    </lineage>
</organism>
<evidence type="ECO:0000313" key="1">
    <source>
        <dbReference type="EMBL" id="EGG52355.1"/>
    </source>
</evidence>
<proteinExistence type="predicted"/>
<dbReference type="AlphaFoldDB" id="F3QM48"/>
<dbReference type="EMBL" id="AFBP01000070">
    <property type="protein sequence ID" value="EGG52355.1"/>
    <property type="molecule type" value="Genomic_DNA"/>
</dbReference>
<evidence type="ECO:0000313" key="2">
    <source>
        <dbReference type="Proteomes" id="UP000005156"/>
    </source>
</evidence>
<keyword evidence="2" id="KW-1185">Reference proteome</keyword>
<dbReference type="Proteomes" id="UP000005156">
    <property type="component" value="Unassembled WGS sequence"/>
</dbReference>
<protein>
    <submittedName>
        <fullName evidence="1">Uncharacterized protein</fullName>
    </submittedName>
</protein>
<reference evidence="1 2" key="1">
    <citation type="submission" date="2011-02" db="EMBL/GenBank/DDBJ databases">
        <authorList>
            <person name="Weinstock G."/>
            <person name="Sodergren E."/>
            <person name="Clifton S."/>
            <person name="Fulton L."/>
            <person name="Fulton B."/>
            <person name="Courtney L."/>
            <person name="Fronick C."/>
            <person name="Harrison M."/>
            <person name="Strong C."/>
            <person name="Farmer C."/>
            <person name="Delahaunty K."/>
            <person name="Markovic C."/>
            <person name="Hall O."/>
            <person name="Minx P."/>
            <person name="Tomlinson C."/>
            <person name="Mitreva M."/>
            <person name="Hou S."/>
            <person name="Chen J."/>
            <person name="Wollam A."/>
            <person name="Pepin K.H."/>
            <person name="Johnson M."/>
            <person name="Bhonagiri V."/>
            <person name="Zhang X."/>
            <person name="Suruliraj S."/>
            <person name="Warren W."/>
            <person name="Chinwalla A."/>
            <person name="Mardis E.R."/>
            <person name="Wilson R.K."/>
        </authorList>
    </citation>
    <scope>NUCLEOTIDE SEQUENCE [LARGE SCALE GENOMIC DNA]</scope>
    <source>
        <strain evidence="1 2">YIT 11859</strain>
    </source>
</reference>